<dbReference type="InterPro" id="IPR011333">
    <property type="entry name" value="SKP1/BTB/POZ_sf"/>
</dbReference>
<dbReference type="InterPro" id="IPR036296">
    <property type="entry name" value="SKP1-like_dim_sf"/>
</dbReference>
<dbReference type="SUPFAM" id="SSF54695">
    <property type="entry name" value="POZ domain"/>
    <property type="match status" value="1"/>
</dbReference>
<organism evidence="6 7">
    <name type="scientific">Haemaphysalis longicornis</name>
    <name type="common">Bush tick</name>
    <dbReference type="NCBI Taxonomy" id="44386"/>
    <lineage>
        <taxon>Eukaryota</taxon>
        <taxon>Metazoa</taxon>
        <taxon>Ecdysozoa</taxon>
        <taxon>Arthropoda</taxon>
        <taxon>Chelicerata</taxon>
        <taxon>Arachnida</taxon>
        <taxon>Acari</taxon>
        <taxon>Parasitiformes</taxon>
        <taxon>Ixodida</taxon>
        <taxon>Ixodoidea</taxon>
        <taxon>Ixodidae</taxon>
        <taxon>Haemaphysalinae</taxon>
        <taxon>Haemaphysalis</taxon>
    </lineage>
</organism>
<dbReference type="PIRSF" id="PIRSF028729">
    <property type="entry name" value="E3_ubiquit_lig_SCF_Skp"/>
    <property type="match status" value="1"/>
</dbReference>
<dbReference type="InterPro" id="IPR016073">
    <property type="entry name" value="Skp1_comp_POZ"/>
</dbReference>
<dbReference type="Pfam" id="PF03931">
    <property type="entry name" value="Skp1_POZ"/>
    <property type="match status" value="1"/>
</dbReference>
<evidence type="ECO:0000259" key="4">
    <source>
        <dbReference type="Pfam" id="PF01466"/>
    </source>
</evidence>
<dbReference type="SMART" id="SM00512">
    <property type="entry name" value="Skp1"/>
    <property type="match status" value="1"/>
</dbReference>
<evidence type="ECO:0000256" key="3">
    <source>
        <dbReference type="PIRNR" id="PIRNR028729"/>
    </source>
</evidence>
<feature type="domain" description="SKP1 component dimerisation" evidence="4">
    <location>
        <begin position="87"/>
        <end position="133"/>
    </location>
</feature>
<dbReference type="SUPFAM" id="SSF81382">
    <property type="entry name" value="Skp1 dimerisation domain-like"/>
    <property type="match status" value="1"/>
</dbReference>
<dbReference type="GO" id="GO:0006511">
    <property type="term" value="P:ubiquitin-dependent protein catabolic process"/>
    <property type="evidence" value="ECO:0007669"/>
    <property type="project" value="InterPro"/>
</dbReference>
<evidence type="ECO:0000313" key="6">
    <source>
        <dbReference type="EMBL" id="KAH9373025.1"/>
    </source>
</evidence>
<evidence type="ECO:0000259" key="5">
    <source>
        <dbReference type="Pfam" id="PF03931"/>
    </source>
</evidence>
<dbReference type="OrthoDB" id="6423905at2759"/>
<evidence type="ECO:0000313" key="7">
    <source>
        <dbReference type="Proteomes" id="UP000821853"/>
    </source>
</evidence>
<dbReference type="Pfam" id="PF01466">
    <property type="entry name" value="Skp1"/>
    <property type="match status" value="1"/>
</dbReference>
<dbReference type="OMA" id="ANMIKGH"/>
<sequence>MKHVLDDVGIEKDDIVPLPSISSDVLEKFIMWAKQHKDDTPTPDDDSTADEIKKYGRYISPWDENFLRVGHDMALKLTTASVYLDIKGLRDVTCETVARMIRGRTPEEIRGLLNIENDLTPTEEQFIPEETSWFDR</sequence>
<comment type="caution">
    <text evidence="6">The sequence shown here is derived from an EMBL/GenBank/DDBJ whole genome shotgun (WGS) entry which is preliminary data.</text>
</comment>
<dbReference type="PANTHER" id="PTHR11165">
    <property type="entry name" value="SKP1"/>
    <property type="match status" value="1"/>
</dbReference>
<dbReference type="AlphaFoldDB" id="A0A9J6GDX1"/>
<comment type="similarity">
    <text evidence="1 3">Belongs to the SKP1 family.</text>
</comment>
<dbReference type="Gene3D" id="3.30.710.10">
    <property type="entry name" value="Potassium Channel Kv1.1, Chain A"/>
    <property type="match status" value="1"/>
</dbReference>
<keyword evidence="7" id="KW-1185">Reference proteome</keyword>
<gene>
    <name evidence="6" type="ORF">HPB48_003403</name>
</gene>
<keyword evidence="2 3" id="KW-0833">Ubl conjugation pathway</keyword>
<dbReference type="VEuPathDB" id="VectorBase:HLOH_044966"/>
<proteinExistence type="inferred from homology"/>
<evidence type="ECO:0008006" key="8">
    <source>
        <dbReference type="Google" id="ProtNLM"/>
    </source>
</evidence>
<comment type="pathway">
    <text evidence="3">Protein modification; protein ubiquitination.</text>
</comment>
<dbReference type="InterPro" id="IPR001232">
    <property type="entry name" value="SKP1-like"/>
</dbReference>
<feature type="domain" description="SKP1 component POZ" evidence="5">
    <location>
        <begin position="2"/>
        <end position="38"/>
    </location>
</feature>
<dbReference type="EMBL" id="JABSTR010000006">
    <property type="protein sequence ID" value="KAH9373025.1"/>
    <property type="molecule type" value="Genomic_DNA"/>
</dbReference>
<dbReference type="InterPro" id="IPR016897">
    <property type="entry name" value="SKP1"/>
</dbReference>
<protein>
    <recommendedName>
        <fullName evidence="8">Skp1-related protein</fullName>
    </recommendedName>
</protein>
<accession>A0A9J6GDX1</accession>
<evidence type="ECO:0000256" key="1">
    <source>
        <dbReference type="ARBA" id="ARBA00009993"/>
    </source>
</evidence>
<dbReference type="InterPro" id="IPR016072">
    <property type="entry name" value="Skp1_comp_dimer"/>
</dbReference>
<name>A0A9J6GDX1_HAELO</name>
<reference evidence="6 7" key="1">
    <citation type="journal article" date="2020" name="Cell">
        <title>Large-Scale Comparative Analyses of Tick Genomes Elucidate Their Genetic Diversity and Vector Capacities.</title>
        <authorList>
            <consortium name="Tick Genome and Microbiome Consortium (TIGMIC)"/>
            <person name="Jia N."/>
            <person name="Wang J."/>
            <person name="Shi W."/>
            <person name="Du L."/>
            <person name="Sun Y."/>
            <person name="Zhan W."/>
            <person name="Jiang J.F."/>
            <person name="Wang Q."/>
            <person name="Zhang B."/>
            <person name="Ji P."/>
            <person name="Bell-Sakyi L."/>
            <person name="Cui X.M."/>
            <person name="Yuan T.T."/>
            <person name="Jiang B.G."/>
            <person name="Yang W.F."/>
            <person name="Lam T.T."/>
            <person name="Chang Q.C."/>
            <person name="Ding S.J."/>
            <person name="Wang X.J."/>
            <person name="Zhu J.G."/>
            <person name="Ruan X.D."/>
            <person name="Zhao L."/>
            <person name="Wei J.T."/>
            <person name="Ye R.Z."/>
            <person name="Que T.C."/>
            <person name="Du C.H."/>
            <person name="Zhou Y.H."/>
            <person name="Cheng J.X."/>
            <person name="Dai P.F."/>
            <person name="Guo W.B."/>
            <person name="Han X.H."/>
            <person name="Huang E.J."/>
            <person name="Li L.F."/>
            <person name="Wei W."/>
            <person name="Gao Y.C."/>
            <person name="Liu J.Z."/>
            <person name="Shao H.Z."/>
            <person name="Wang X."/>
            <person name="Wang C.C."/>
            <person name="Yang T.C."/>
            <person name="Huo Q.B."/>
            <person name="Li W."/>
            <person name="Chen H.Y."/>
            <person name="Chen S.E."/>
            <person name="Zhou L.G."/>
            <person name="Ni X.B."/>
            <person name="Tian J.H."/>
            <person name="Sheng Y."/>
            <person name="Liu T."/>
            <person name="Pan Y.S."/>
            <person name="Xia L.Y."/>
            <person name="Li J."/>
            <person name="Zhao F."/>
            <person name="Cao W.C."/>
        </authorList>
    </citation>
    <scope>NUCLEOTIDE SEQUENCE [LARGE SCALE GENOMIC DNA]</scope>
    <source>
        <strain evidence="6">HaeL-2018</strain>
    </source>
</reference>
<dbReference type="Proteomes" id="UP000821853">
    <property type="component" value="Chromosome 4"/>
</dbReference>
<evidence type="ECO:0000256" key="2">
    <source>
        <dbReference type="ARBA" id="ARBA00022786"/>
    </source>
</evidence>